<dbReference type="PROSITE" id="PS01112">
    <property type="entry name" value="RNA_POL_N_8KD"/>
    <property type="match status" value="1"/>
</dbReference>
<dbReference type="NCBIfam" id="NF003089">
    <property type="entry name" value="PRK04016.1"/>
    <property type="match status" value="1"/>
</dbReference>
<dbReference type="OrthoDB" id="10258858at2759"/>
<keyword evidence="4" id="KW-0479">Metal-binding</keyword>
<dbReference type="SUPFAM" id="SSF46924">
    <property type="entry name" value="RNA polymerase subunit RPB10"/>
    <property type="match status" value="1"/>
</dbReference>
<evidence type="ECO:0000313" key="9">
    <source>
        <dbReference type="Proteomes" id="UP001057455"/>
    </source>
</evidence>
<comment type="subcellular location">
    <subcellularLocation>
        <location evidence="1">Nucleus</location>
    </subcellularLocation>
</comment>
<keyword evidence="5" id="KW-0862">Zinc</keyword>
<dbReference type="PANTHER" id="PTHR23431:SF3">
    <property type="entry name" value="DNA-DIRECTED RNA POLYMERASES I, II, AND III SUBUNIT RPABC5"/>
    <property type="match status" value="1"/>
</dbReference>
<evidence type="ECO:0000256" key="2">
    <source>
        <dbReference type="ARBA" id="ARBA00020813"/>
    </source>
</evidence>
<dbReference type="InterPro" id="IPR000268">
    <property type="entry name" value="RPABC5/Rpb10"/>
</dbReference>
<dbReference type="GO" id="GO:0005666">
    <property type="term" value="C:RNA polymerase III complex"/>
    <property type="evidence" value="ECO:0007669"/>
    <property type="project" value="TreeGrafter"/>
</dbReference>
<keyword evidence="9" id="KW-1185">Reference proteome</keyword>
<reference evidence="8" key="1">
    <citation type="submission" date="2019-12" db="EMBL/GenBank/DDBJ databases">
        <title>Genome sequence of Babesia ovis.</title>
        <authorList>
            <person name="Yamagishi J."/>
            <person name="Sevinc F."/>
            <person name="Xuan X."/>
        </authorList>
    </citation>
    <scope>NUCLEOTIDE SEQUENCE</scope>
    <source>
        <strain evidence="8">Selcuk</strain>
    </source>
</reference>
<accession>A0A9W5T8Q8</accession>
<dbReference type="PIRSF" id="PIRSF005653">
    <property type="entry name" value="RNA_pol_N/8_sub"/>
    <property type="match status" value="1"/>
</dbReference>
<dbReference type="GO" id="GO:0003899">
    <property type="term" value="F:DNA-directed RNA polymerase activity"/>
    <property type="evidence" value="ECO:0007669"/>
    <property type="project" value="InterPro"/>
</dbReference>
<dbReference type="HAMAP" id="MF_00250">
    <property type="entry name" value="RNApol_arch_Rpo10"/>
    <property type="match status" value="1"/>
</dbReference>
<dbReference type="GO" id="GO:0006360">
    <property type="term" value="P:transcription by RNA polymerase I"/>
    <property type="evidence" value="ECO:0007669"/>
    <property type="project" value="TreeGrafter"/>
</dbReference>
<comment type="caution">
    <text evidence="8">The sequence shown here is derived from an EMBL/GenBank/DDBJ whole genome shotgun (WGS) entry which is preliminary data.</text>
</comment>
<dbReference type="FunFam" id="1.10.10.60:FF:000024">
    <property type="entry name" value="DNA-directed RNA polymerases I, II, and III subunit"/>
    <property type="match status" value="1"/>
</dbReference>
<dbReference type="GO" id="GO:0005736">
    <property type="term" value="C:RNA polymerase I complex"/>
    <property type="evidence" value="ECO:0007669"/>
    <property type="project" value="TreeGrafter"/>
</dbReference>
<dbReference type="GO" id="GO:0008270">
    <property type="term" value="F:zinc ion binding"/>
    <property type="evidence" value="ECO:0007669"/>
    <property type="project" value="InterPro"/>
</dbReference>
<name>A0A9W5T8Q8_BABOV</name>
<dbReference type="Pfam" id="PF01194">
    <property type="entry name" value="RNA_pol_N"/>
    <property type="match status" value="1"/>
</dbReference>
<evidence type="ECO:0000256" key="5">
    <source>
        <dbReference type="ARBA" id="ARBA00022833"/>
    </source>
</evidence>
<dbReference type="InterPro" id="IPR023580">
    <property type="entry name" value="RNA_pol_su_RPB10"/>
</dbReference>
<dbReference type="Gene3D" id="1.10.10.60">
    <property type="entry name" value="Homeodomain-like"/>
    <property type="match status" value="1"/>
</dbReference>
<comment type="similarity">
    <text evidence="7">Belongs to the archaeal Rpo10/eukaryotic RPB10 RNA polymerase subunit family.</text>
</comment>
<dbReference type="GO" id="GO:0042797">
    <property type="term" value="P:tRNA transcription by RNA polymerase III"/>
    <property type="evidence" value="ECO:0007669"/>
    <property type="project" value="TreeGrafter"/>
</dbReference>
<evidence type="ECO:0000313" key="8">
    <source>
        <dbReference type="EMBL" id="GFE53056.1"/>
    </source>
</evidence>
<dbReference type="Proteomes" id="UP001057455">
    <property type="component" value="Unassembled WGS sequence"/>
</dbReference>
<dbReference type="GO" id="GO:0006366">
    <property type="term" value="P:transcription by RNA polymerase II"/>
    <property type="evidence" value="ECO:0007669"/>
    <property type="project" value="TreeGrafter"/>
</dbReference>
<dbReference type="GO" id="GO:0003677">
    <property type="term" value="F:DNA binding"/>
    <property type="evidence" value="ECO:0007669"/>
    <property type="project" value="InterPro"/>
</dbReference>
<dbReference type="GO" id="GO:0005665">
    <property type="term" value="C:RNA polymerase II, core complex"/>
    <property type="evidence" value="ECO:0007669"/>
    <property type="project" value="TreeGrafter"/>
</dbReference>
<dbReference type="AlphaFoldDB" id="A0A9W5T8Q8"/>
<dbReference type="PANTHER" id="PTHR23431">
    <property type="entry name" value="DNA-DIRECTED RNA POLYMERASES I, II, AND III SUBUNIT RPABC5 FAMILY MEMBER"/>
    <property type="match status" value="1"/>
</dbReference>
<evidence type="ECO:0000256" key="1">
    <source>
        <dbReference type="ARBA" id="ARBA00004123"/>
    </source>
</evidence>
<dbReference type="InterPro" id="IPR020789">
    <property type="entry name" value="RNA_pol_suN_Zn-BS"/>
</dbReference>
<keyword evidence="3 8" id="KW-0240">DNA-directed RNA polymerase</keyword>
<protein>
    <recommendedName>
        <fullName evidence="2">DNA-directed RNA polymerases I, II, and III subunit RPABC5</fullName>
    </recommendedName>
</protein>
<dbReference type="EMBL" id="BLIY01000003">
    <property type="protein sequence ID" value="GFE53056.1"/>
    <property type="molecule type" value="Genomic_DNA"/>
</dbReference>
<evidence type="ECO:0000256" key="4">
    <source>
        <dbReference type="ARBA" id="ARBA00022723"/>
    </source>
</evidence>
<proteinExistence type="inferred from homology"/>
<organism evidence="8 9">
    <name type="scientific">Babesia ovis</name>
    <dbReference type="NCBI Taxonomy" id="5869"/>
    <lineage>
        <taxon>Eukaryota</taxon>
        <taxon>Sar</taxon>
        <taxon>Alveolata</taxon>
        <taxon>Apicomplexa</taxon>
        <taxon>Aconoidasida</taxon>
        <taxon>Piroplasmida</taxon>
        <taxon>Babesiidae</taxon>
        <taxon>Babesia</taxon>
    </lineage>
</organism>
<evidence type="ECO:0000256" key="3">
    <source>
        <dbReference type="ARBA" id="ARBA00022478"/>
    </source>
</evidence>
<evidence type="ECO:0000256" key="6">
    <source>
        <dbReference type="ARBA" id="ARBA00023163"/>
    </source>
</evidence>
<keyword evidence="6" id="KW-0804">Transcription</keyword>
<gene>
    <name evidence="8" type="ORF">BaOVIS_004600</name>
</gene>
<sequence>MIVPIRCFTCGKVIGHLWERWLELLRQNVSEGDALDRLDLTRYCCRRMILTHVDLIEKLLVYNIYDKRNQEHI</sequence>
<evidence type="ECO:0000256" key="7">
    <source>
        <dbReference type="ARBA" id="ARBA00025720"/>
    </source>
</evidence>